<dbReference type="SUPFAM" id="SSF53474">
    <property type="entry name" value="alpha/beta-Hydrolases"/>
    <property type="match status" value="1"/>
</dbReference>
<keyword evidence="3" id="KW-1185">Reference proteome</keyword>
<reference evidence="2 3" key="1">
    <citation type="submission" date="2018-10" db="EMBL/GenBank/DDBJ databases">
        <title>Draft genome sequence of Aquitalea MWU14-2217 isolated from a wild cranberry bog in Provincetown, Massachusetts.</title>
        <authorList>
            <person name="Ebadzadsahrai G."/>
            <person name="Soby S."/>
        </authorList>
    </citation>
    <scope>NUCLEOTIDE SEQUENCE [LARGE SCALE GENOMIC DNA]</scope>
    <source>
        <strain evidence="2 3">MWU14-2217</strain>
    </source>
</reference>
<dbReference type="GO" id="GO:0016787">
    <property type="term" value="F:hydrolase activity"/>
    <property type="evidence" value="ECO:0007669"/>
    <property type="project" value="UniProtKB-KW"/>
</dbReference>
<evidence type="ECO:0000313" key="2">
    <source>
        <dbReference type="EMBL" id="RMD01776.1"/>
    </source>
</evidence>
<evidence type="ECO:0000259" key="1">
    <source>
        <dbReference type="Pfam" id="PF12146"/>
    </source>
</evidence>
<dbReference type="Proteomes" id="UP000274139">
    <property type="component" value="Unassembled WGS sequence"/>
</dbReference>
<sequence length="252" mass="27987">MTISTTPAIASSMENAPLPRSEFTLPFLHTRLRGDCCNSPAPVRQLMLLHGAGQADRASYLPLRQHLQSQQIASSAFDFIGHGETGGSLLGSSLRQRVEQALAVYRHCHVDNKPLALLGSSMGAYIALRLLEQLPCSHLILQVPGAYTPAAFDIPFGPAFSAMLRQPLSWLDSDAWPRLQQFRGHVLIVAATQDEVIPRKLIEKLHASSRHCSSSQLLWLEGAGHQLQRYWQAQPATAVHYRQQLLRFLQQD</sequence>
<comment type="caution">
    <text evidence="2">The sequence shown here is derived from an EMBL/GenBank/DDBJ whole genome shotgun (WGS) entry which is preliminary data.</text>
</comment>
<organism evidence="2 3">
    <name type="scientific">Aquitalea palustris</name>
    <dbReference type="NCBI Taxonomy" id="2480983"/>
    <lineage>
        <taxon>Bacteria</taxon>
        <taxon>Pseudomonadati</taxon>
        <taxon>Pseudomonadota</taxon>
        <taxon>Betaproteobacteria</taxon>
        <taxon>Neisseriales</taxon>
        <taxon>Chromobacteriaceae</taxon>
        <taxon>Aquitalea</taxon>
    </lineage>
</organism>
<dbReference type="EMBL" id="RFAR01000004">
    <property type="protein sequence ID" value="RMD01776.1"/>
    <property type="molecule type" value="Genomic_DNA"/>
</dbReference>
<dbReference type="PANTHER" id="PTHR42886:SF29">
    <property type="entry name" value="PUMMELIG, ISOFORM A"/>
    <property type="match status" value="1"/>
</dbReference>
<proteinExistence type="predicted"/>
<dbReference type="InterPro" id="IPR022742">
    <property type="entry name" value="Hydrolase_4"/>
</dbReference>
<dbReference type="InterPro" id="IPR029058">
    <property type="entry name" value="AB_hydrolase_fold"/>
</dbReference>
<gene>
    <name evidence="2" type="ORF">EAY64_01475</name>
</gene>
<accession>A0A454JNN6</accession>
<keyword evidence="2" id="KW-0378">Hydrolase</keyword>
<dbReference type="OrthoDB" id="6630285at2"/>
<protein>
    <submittedName>
        <fullName evidence="2">Alpha/beta hydrolase</fullName>
    </submittedName>
</protein>
<name>A0A454JNN6_9NEIS</name>
<dbReference type="Gene3D" id="3.40.50.1820">
    <property type="entry name" value="alpha/beta hydrolase"/>
    <property type="match status" value="1"/>
</dbReference>
<feature type="domain" description="Serine aminopeptidase S33" evidence="1">
    <location>
        <begin position="42"/>
        <end position="157"/>
    </location>
</feature>
<evidence type="ECO:0000313" key="3">
    <source>
        <dbReference type="Proteomes" id="UP000274139"/>
    </source>
</evidence>
<dbReference type="PANTHER" id="PTHR42886">
    <property type="entry name" value="RE40534P-RELATED"/>
    <property type="match status" value="1"/>
</dbReference>
<dbReference type="Pfam" id="PF12146">
    <property type="entry name" value="Hydrolase_4"/>
    <property type="match status" value="1"/>
</dbReference>
<dbReference type="RefSeq" id="WP_103523003.1">
    <property type="nucleotide sequence ID" value="NZ_JAIZDC010000005.1"/>
</dbReference>
<dbReference type="AlphaFoldDB" id="A0A454JNN6"/>